<evidence type="ECO:0000256" key="1">
    <source>
        <dbReference type="SAM" id="Phobius"/>
    </source>
</evidence>
<dbReference type="RefSeq" id="WP_165012487.1">
    <property type="nucleotide sequence ID" value="NZ_JAALDL010000004.1"/>
</dbReference>
<evidence type="ECO:0000313" key="3">
    <source>
        <dbReference type="Proteomes" id="UP000473008"/>
    </source>
</evidence>
<accession>A0A6M1RDM0</accession>
<dbReference type="Proteomes" id="UP000473008">
    <property type="component" value="Unassembled WGS sequence"/>
</dbReference>
<keyword evidence="1" id="KW-0812">Transmembrane</keyword>
<evidence type="ECO:0008006" key="4">
    <source>
        <dbReference type="Google" id="ProtNLM"/>
    </source>
</evidence>
<dbReference type="AlphaFoldDB" id="A0A6M1RDM0"/>
<proteinExistence type="predicted"/>
<name>A0A6M1RDM0_9GAMM</name>
<organism evidence="2 3">
    <name type="scientific">Grimontia sedimenti</name>
    <dbReference type="NCBI Taxonomy" id="2711294"/>
    <lineage>
        <taxon>Bacteria</taxon>
        <taxon>Pseudomonadati</taxon>
        <taxon>Pseudomonadota</taxon>
        <taxon>Gammaproteobacteria</taxon>
        <taxon>Vibrionales</taxon>
        <taxon>Vibrionaceae</taxon>
        <taxon>Grimontia</taxon>
    </lineage>
</organism>
<comment type="caution">
    <text evidence="2">The sequence shown here is derived from an EMBL/GenBank/DDBJ whole genome shotgun (WGS) entry which is preliminary data.</text>
</comment>
<keyword evidence="1" id="KW-0472">Membrane</keyword>
<dbReference type="EMBL" id="JAALDL010000004">
    <property type="protein sequence ID" value="NGN97502.1"/>
    <property type="molecule type" value="Genomic_DNA"/>
</dbReference>
<reference evidence="2 3" key="1">
    <citation type="submission" date="2020-02" db="EMBL/GenBank/DDBJ databases">
        <title>The draft genome of Grimontia sedimenta sp. nov., isolated from benthic sediments near coral reefs south of Kuwait.</title>
        <authorList>
            <person name="Mahmoud H.M."/>
            <person name="Jose L."/>
            <person name="Eapen S."/>
        </authorList>
    </citation>
    <scope>NUCLEOTIDE SEQUENCE [LARGE SCALE GENOMIC DNA]</scope>
    <source>
        <strain evidence="2 3">S25</strain>
    </source>
</reference>
<keyword evidence="1" id="KW-1133">Transmembrane helix</keyword>
<gene>
    <name evidence="2" type="ORF">G5S52_07435</name>
</gene>
<keyword evidence="3" id="KW-1185">Reference proteome</keyword>
<evidence type="ECO:0000313" key="2">
    <source>
        <dbReference type="EMBL" id="NGN97502.1"/>
    </source>
</evidence>
<feature type="transmembrane region" description="Helical" evidence="1">
    <location>
        <begin position="20"/>
        <end position="38"/>
    </location>
</feature>
<protein>
    <recommendedName>
        <fullName evidence="4">DUF2059 domain-containing protein</fullName>
    </recommendedName>
</protein>
<sequence>MSGAALKTSLKDKTMFQQAVKWTLYFFMICVVGFAQAASDKSLNALLNAAGVDEMVNQFPATVKLGILEAQQQQGALSEKEVNAMLQAADETIVPANILSGIHQSLSGALDDEQIATLMRWYESPLGKAFTEAEAKSGTEEAFAAMSAEAPALMKNKQLIAQVQKIDQLLNATNITVNFYEQVQLAIFAGLMSALQPDVPLDMDNMKQELSAIRQQSTANVQQMVTVSLAYAYKDFTAEELDQYIAFLSTPDANRFNQIAVKSMINELEASFMAWAKRVGAITKEK</sequence>